<proteinExistence type="predicted"/>
<feature type="chain" id="PRO_5015679308" description="Secreted protein" evidence="1">
    <location>
        <begin position="18"/>
        <end position="107"/>
    </location>
</feature>
<name>A0A2T3A3N1_9PEZI</name>
<sequence length="107" mass="12260">MHVQWSVWLSLWCSGERLVCFFKSIHVHTLDFSSLLTKYSLDARPLRRRQLFWHGLHSLGRAIDPVMAFFFGAREGTSTECLVCCGNEARSCQLLSNKPSGQQSQQK</sequence>
<keyword evidence="1" id="KW-0732">Signal</keyword>
<keyword evidence="3" id="KW-1185">Reference proteome</keyword>
<dbReference type="AlphaFoldDB" id="A0A2T3A3N1"/>
<reference evidence="2 3" key="1">
    <citation type="journal article" date="2018" name="Mycol. Prog.">
        <title>Coniella lustricola, a new species from submerged detritus.</title>
        <authorList>
            <person name="Raudabaugh D.B."/>
            <person name="Iturriaga T."/>
            <person name="Carver A."/>
            <person name="Mondo S."/>
            <person name="Pangilinan J."/>
            <person name="Lipzen A."/>
            <person name="He G."/>
            <person name="Amirebrahimi M."/>
            <person name="Grigoriev I.V."/>
            <person name="Miller A.N."/>
        </authorList>
    </citation>
    <scope>NUCLEOTIDE SEQUENCE [LARGE SCALE GENOMIC DNA]</scope>
    <source>
        <strain evidence="2 3">B22-T-1</strain>
    </source>
</reference>
<feature type="signal peptide" evidence="1">
    <location>
        <begin position="1"/>
        <end position="17"/>
    </location>
</feature>
<dbReference type="EMBL" id="KZ678482">
    <property type="protein sequence ID" value="PSR82268.1"/>
    <property type="molecule type" value="Genomic_DNA"/>
</dbReference>
<evidence type="ECO:0000256" key="1">
    <source>
        <dbReference type="SAM" id="SignalP"/>
    </source>
</evidence>
<dbReference type="InParanoid" id="A0A2T3A3N1"/>
<organism evidence="2 3">
    <name type="scientific">Coniella lustricola</name>
    <dbReference type="NCBI Taxonomy" id="2025994"/>
    <lineage>
        <taxon>Eukaryota</taxon>
        <taxon>Fungi</taxon>
        <taxon>Dikarya</taxon>
        <taxon>Ascomycota</taxon>
        <taxon>Pezizomycotina</taxon>
        <taxon>Sordariomycetes</taxon>
        <taxon>Sordariomycetidae</taxon>
        <taxon>Diaporthales</taxon>
        <taxon>Schizoparmaceae</taxon>
        <taxon>Coniella</taxon>
    </lineage>
</organism>
<evidence type="ECO:0000313" key="2">
    <source>
        <dbReference type="EMBL" id="PSR82268.1"/>
    </source>
</evidence>
<dbReference type="Proteomes" id="UP000241462">
    <property type="component" value="Unassembled WGS sequence"/>
</dbReference>
<accession>A0A2T3A3N1</accession>
<evidence type="ECO:0000313" key="3">
    <source>
        <dbReference type="Proteomes" id="UP000241462"/>
    </source>
</evidence>
<protein>
    <recommendedName>
        <fullName evidence="4">Secreted protein</fullName>
    </recommendedName>
</protein>
<evidence type="ECO:0008006" key="4">
    <source>
        <dbReference type="Google" id="ProtNLM"/>
    </source>
</evidence>
<gene>
    <name evidence="2" type="ORF">BD289DRAFT_20531</name>
</gene>